<evidence type="ECO:0000313" key="2">
    <source>
        <dbReference type="EMBL" id="KFD56426.1"/>
    </source>
</evidence>
<dbReference type="PANTHER" id="PTHR13136">
    <property type="entry name" value="TESTIS DEVELOPMENT PROTEIN PRTD"/>
    <property type="match status" value="1"/>
</dbReference>
<feature type="region of interest" description="Disordered" evidence="1">
    <location>
        <begin position="627"/>
        <end position="653"/>
    </location>
</feature>
<dbReference type="GO" id="GO:0044545">
    <property type="term" value="C:NSL complex"/>
    <property type="evidence" value="ECO:0007669"/>
    <property type="project" value="TreeGrafter"/>
</dbReference>
<feature type="compositionally biased region" description="Basic residues" evidence="1">
    <location>
        <begin position="20"/>
        <end position="29"/>
    </location>
</feature>
<dbReference type="GO" id="GO:0045944">
    <property type="term" value="P:positive regulation of transcription by RNA polymerase II"/>
    <property type="evidence" value="ECO:0007669"/>
    <property type="project" value="TreeGrafter"/>
</dbReference>
<dbReference type="PANTHER" id="PTHR13136:SF16">
    <property type="entry name" value="KAT8 REGULATORY NSL COMPLEX SUBUNIT 3"/>
    <property type="match status" value="1"/>
</dbReference>
<proteinExistence type="predicted"/>
<dbReference type="EMBL" id="KL363193">
    <property type="protein sequence ID" value="KFD56426.1"/>
    <property type="molecule type" value="Genomic_DNA"/>
</dbReference>
<feature type="region of interest" description="Disordered" evidence="1">
    <location>
        <begin position="1"/>
        <end position="38"/>
    </location>
</feature>
<dbReference type="InterPro" id="IPR026555">
    <property type="entry name" value="NSL3/Tex30"/>
</dbReference>
<organism evidence="2 3">
    <name type="scientific">Trichuris suis</name>
    <name type="common">pig whipworm</name>
    <dbReference type="NCBI Taxonomy" id="68888"/>
    <lineage>
        <taxon>Eukaryota</taxon>
        <taxon>Metazoa</taxon>
        <taxon>Ecdysozoa</taxon>
        <taxon>Nematoda</taxon>
        <taxon>Enoplea</taxon>
        <taxon>Dorylaimia</taxon>
        <taxon>Trichinellida</taxon>
        <taxon>Trichuridae</taxon>
        <taxon>Trichuris</taxon>
    </lineage>
</organism>
<gene>
    <name evidence="2" type="ORF">M513_02530</name>
</gene>
<sequence length="665" mass="75661">MDSSLGKRAKKEAKPSGKNKNIKRAKRPKREKDRNELYPPGLYIEISPHSSPSEVNCLPTLTEAMEQGLPDTIWGRLRALHPKEPDLLQLFHEIEIDEDEPAPKMPTPFNRRLMDMSVPVKETSRMNEHLEWTAVAKRVQPSVVADNGLIVMLDLSIKAAYSFRHLSADPPKFLNSISCNLNPNDWAFDGSAPPWESSMRESVKRGDLSLLVKCHSVVQRQVLFNLVAANTYNRDLLLLEGLKKAARIMRLEWDKCLSLGSVRRVNKSLIKHLEVHQLSTYLAILKMMRFKDVQFVDKQLFGWKVSKKDKKAKVKCPIVQFLRSRIAVQPFICGPIRPISSLPSDVLLLLLWPNVHYTGVNPDEAHENCKLFFKRLLPAVGKVKHVIPMPVDRSSPRNLYFVSFIRSFMEQLDRVNRMQVRIGQLEKTFFLFQLFALNSTRRIVLVGWGVSCIPIIHAVTKYDSVCAAVLMDYQNLTSAGISWRNHERLQGFDKPLLYVVGEMSKYCNVNRLLDVQMKTNKTKMGIVTVCNATENLSVLPNALLALNASQASVNHCILEAIVEFLHLVMNQTTVNPNFLLRLPSLEMEQLRLTVMKERMEKLAQVQRYSMVPSTWRPPVVKAKAKGNLEAAEPEDPQQSGTSPEDPLPLLTTRTRAVKQPLVFDL</sequence>
<protein>
    <submittedName>
        <fullName evidence="2">Uncharacterized protein</fullName>
    </submittedName>
</protein>
<evidence type="ECO:0000313" key="3">
    <source>
        <dbReference type="Proteomes" id="UP000030764"/>
    </source>
</evidence>
<accession>A0A085MGT0</accession>
<dbReference type="Proteomes" id="UP000030764">
    <property type="component" value="Unassembled WGS sequence"/>
</dbReference>
<dbReference type="AlphaFoldDB" id="A0A085MGT0"/>
<name>A0A085MGT0_9BILA</name>
<reference evidence="2 3" key="1">
    <citation type="journal article" date="2014" name="Nat. Genet.">
        <title>Genome and transcriptome of the porcine whipworm Trichuris suis.</title>
        <authorList>
            <person name="Jex A.R."/>
            <person name="Nejsum P."/>
            <person name="Schwarz E.M."/>
            <person name="Hu L."/>
            <person name="Young N.D."/>
            <person name="Hall R.S."/>
            <person name="Korhonen P.K."/>
            <person name="Liao S."/>
            <person name="Thamsborg S."/>
            <person name="Xia J."/>
            <person name="Xu P."/>
            <person name="Wang S."/>
            <person name="Scheerlinck J.P."/>
            <person name="Hofmann A."/>
            <person name="Sternberg P.W."/>
            <person name="Wang J."/>
            <person name="Gasser R.B."/>
        </authorList>
    </citation>
    <scope>NUCLEOTIDE SEQUENCE [LARGE SCALE GENOMIC DNA]</scope>
    <source>
        <strain evidence="2">DCEP-RM93M</strain>
    </source>
</reference>
<keyword evidence="3" id="KW-1185">Reference proteome</keyword>
<evidence type="ECO:0000256" key="1">
    <source>
        <dbReference type="SAM" id="MobiDB-lite"/>
    </source>
</evidence>